<evidence type="ECO:0000259" key="3">
    <source>
        <dbReference type="PROSITE" id="PS50969"/>
    </source>
</evidence>
<evidence type="ECO:0000313" key="4">
    <source>
        <dbReference type="EMBL" id="CCC47390.1"/>
    </source>
</evidence>
<comment type="similarity">
    <text evidence="1">Belongs to the TIM50 family.</text>
</comment>
<dbReference type="Pfam" id="PF03031">
    <property type="entry name" value="NIF"/>
    <property type="match status" value="1"/>
</dbReference>
<evidence type="ECO:0000256" key="2">
    <source>
        <dbReference type="SAM" id="MobiDB-lite"/>
    </source>
</evidence>
<keyword evidence="1" id="KW-0813">Transport</keyword>
<dbReference type="InterPro" id="IPR004274">
    <property type="entry name" value="FCP1_dom"/>
</dbReference>
<feature type="region of interest" description="Disordered" evidence="2">
    <location>
        <begin position="1"/>
        <end position="23"/>
    </location>
</feature>
<accession>G0TTV7</accession>
<keyword evidence="1" id="KW-0653">Protein transport</keyword>
<sequence length="408" mass="44811">MPPFNAARRRAKRGRSAPQPRVGTVRGYGVHSVLTQVKRSLVELQPPAPVSEVAQLSSSLCLSSEVTPPSSDDEASVYSVFKGVNEPVKDFVLASRVCAVNGGNMKCCGTEIFHVVRPFLHCSRRSSNDRFSATHNAPFALLPQRSQGSSRHVALTLAGTMLSDTEGAARAMSPYEDALLPHNTDLANAPLCVVVDLDETLVAARCGSVYARPYVKEFLDACHEGGCEVVVWSAGSSSHVDGIVKALAVTSERRKWYHHIISRHHRWCGEGADPIKDLSKLGRPLNRIMLLENNPKSVQRQPQYSVLLEDYMQPSSGDYSLRLIADVVRRIVARMRIVRDTRAVDVARILSVDPELVPLVFPISCSSTAYDTTMDVNILHSRGLRYSPGAISDIRRYGGERPLSIIET</sequence>
<dbReference type="PROSITE" id="PS50969">
    <property type="entry name" value="FCP1"/>
    <property type="match status" value="1"/>
</dbReference>
<dbReference type="SMART" id="SM00577">
    <property type="entry name" value="CPDc"/>
    <property type="match status" value="1"/>
</dbReference>
<gene>
    <name evidence="4" type="ORF">TVY486_0400550</name>
</gene>
<dbReference type="InterPro" id="IPR050365">
    <property type="entry name" value="TIM50"/>
</dbReference>
<proteinExistence type="inferred from homology"/>
<dbReference type="Gene3D" id="3.40.50.1000">
    <property type="entry name" value="HAD superfamily/HAD-like"/>
    <property type="match status" value="1"/>
</dbReference>
<dbReference type="PANTHER" id="PTHR12210">
    <property type="entry name" value="DULLARD PROTEIN PHOSPHATASE"/>
    <property type="match status" value="1"/>
</dbReference>
<reference evidence="4" key="1">
    <citation type="journal article" date="2012" name="Proc. Natl. Acad. Sci. U.S.A.">
        <title>Antigenic diversity is generated by distinct evolutionary mechanisms in African trypanosome species.</title>
        <authorList>
            <person name="Jackson A.P."/>
            <person name="Berry A."/>
            <person name="Aslett M."/>
            <person name="Allison H.C."/>
            <person name="Burton P."/>
            <person name="Vavrova-Anderson J."/>
            <person name="Brown R."/>
            <person name="Browne H."/>
            <person name="Corton N."/>
            <person name="Hauser H."/>
            <person name="Gamble J."/>
            <person name="Gilderthorp R."/>
            <person name="Marcello L."/>
            <person name="McQuillan J."/>
            <person name="Otto T.D."/>
            <person name="Quail M.A."/>
            <person name="Sanders M.J."/>
            <person name="van Tonder A."/>
            <person name="Ginger M.L."/>
            <person name="Field M.C."/>
            <person name="Barry J.D."/>
            <person name="Hertz-Fowler C."/>
            <person name="Berriman M."/>
        </authorList>
    </citation>
    <scope>NUCLEOTIDE SEQUENCE</scope>
    <source>
        <strain evidence="4">Y486</strain>
    </source>
</reference>
<evidence type="ECO:0000256" key="1">
    <source>
        <dbReference type="RuleBase" id="RU365079"/>
    </source>
</evidence>
<name>G0TTV7_TRYVY</name>
<organism evidence="4">
    <name type="scientific">Trypanosoma vivax (strain Y486)</name>
    <dbReference type="NCBI Taxonomy" id="1055687"/>
    <lineage>
        <taxon>Eukaryota</taxon>
        <taxon>Discoba</taxon>
        <taxon>Euglenozoa</taxon>
        <taxon>Kinetoplastea</taxon>
        <taxon>Metakinetoplastina</taxon>
        <taxon>Trypanosomatida</taxon>
        <taxon>Trypanosomatidae</taxon>
        <taxon>Trypanosoma</taxon>
        <taxon>Duttonella</taxon>
    </lineage>
</organism>
<feature type="domain" description="FCP1 homology" evidence="3">
    <location>
        <begin position="186"/>
        <end position="331"/>
    </location>
</feature>
<dbReference type="SUPFAM" id="SSF56784">
    <property type="entry name" value="HAD-like"/>
    <property type="match status" value="1"/>
</dbReference>
<dbReference type="InterPro" id="IPR023214">
    <property type="entry name" value="HAD_sf"/>
</dbReference>
<keyword evidence="1" id="KW-0811">Translocation</keyword>
<protein>
    <recommendedName>
        <fullName evidence="1">Mitochondrial import inner membrane translocase subunit TIM50</fullName>
    </recommendedName>
</protein>
<dbReference type="AlphaFoldDB" id="G0TTV7"/>
<keyword evidence="1" id="KW-0809">Transit peptide</keyword>
<keyword evidence="1" id="KW-0496">Mitochondrion</keyword>
<dbReference type="GO" id="GO:0005744">
    <property type="term" value="C:TIM23 mitochondrial import inner membrane translocase complex"/>
    <property type="evidence" value="ECO:0007669"/>
    <property type="project" value="UniProtKB-UniRule"/>
</dbReference>
<dbReference type="EMBL" id="HE573020">
    <property type="protein sequence ID" value="CCC47390.1"/>
    <property type="molecule type" value="Genomic_DNA"/>
</dbReference>
<comment type="subcellular location">
    <subcellularLocation>
        <location evidence="1">Mitochondrion inner membrane</location>
        <topology evidence="1">Single-pass membrane protein</topology>
    </subcellularLocation>
</comment>
<dbReference type="InterPro" id="IPR036412">
    <property type="entry name" value="HAD-like_sf"/>
</dbReference>
<dbReference type="GO" id="GO:0015031">
    <property type="term" value="P:protein transport"/>
    <property type="evidence" value="ECO:0007669"/>
    <property type="project" value="UniProtKB-KW"/>
</dbReference>
<comment type="subunit">
    <text evidence="1">Component of the TIM23 complex.</text>
</comment>
<dbReference type="OMA" id="CEVVVWS"/>
<comment type="function">
    <text evidence="1">Essential component of the TIM23 complex, a complex that mediates the translocation of transit peptide-containing proteins across the mitochondrial inner membrane.</text>
</comment>
<dbReference type="VEuPathDB" id="TriTrypDB:TvY486_0400550"/>